<evidence type="ECO:0000313" key="1">
    <source>
        <dbReference type="EMBL" id="EEZ98289.1"/>
    </source>
</evidence>
<dbReference type="PhylomeDB" id="D6W8M0"/>
<evidence type="ECO:0000313" key="2">
    <source>
        <dbReference type="Proteomes" id="UP000007266"/>
    </source>
</evidence>
<proteinExistence type="predicted"/>
<dbReference type="EMBL" id="KQ971312">
    <property type="protein sequence ID" value="EEZ98289.1"/>
    <property type="molecule type" value="Genomic_DNA"/>
</dbReference>
<dbReference type="Proteomes" id="UP000007266">
    <property type="component" value="Linkage group 2"/>
</dbReference>
<dbReference type="AlphaFoldDB" id="D6W8M0"/>
<dbReference type="HOGENOM" id="CLU_1878068_0_0_1"/>
<name>D6W8M0_TRICA</name>
<gene>
    <name evidence="1" type="primary">AUGUSTUS-3.0.2_00738</name>
    <name evidence="1" type="ORF">TcasGA2_TC000738</name>
</gene>
<accession>D6W8M0</accession>
<keyword evidence="2" id="KW-1185">Reference proteome</keyword>
<organism evidence="1 2">
    <name type="scientific">Tribolium castaneum</name>
    <name type="common">Red flour beetle</name>
    <dbReference type="NCBI Taxonomy" id="7070"/>
    <lineage>
        <taxon>Eukaryota</taxon>
        <taxon>Metazoa</taxon>
        <taxon>Ecdysozoa</taxon>
        <taxon>Arthropoda</taxon>
        <taxon>Hexapoda</taxon>
        <taxon>Insecta</taxon>
        <taxon>Pterygota</taxon>
        <taxon>Neoptera</taxon>
        <taxon>Endopterygota</taxon>
        <taxon>Coleoptera</taxon>
        <taxon>Polyphaga</taxon>
        <taxon>Cucujiformia</taxon>
        <taxon>Tenebrionidae</taxon>
        <taxon>Tenebrionidae incertae sedis</taxon>
        <taxon>Tribolium</taxon>
    </lineage>
</organism>
<reference evidence="1 2" key="2">
    <citation type="journal article" date="2010" name="Nucleic Acids Res.">
        <title>BeetleBase in 2010: revisions to provide comprehensive genomic information for Tribolium castaneum.</title>
        <authorList>
            <person name="Kim H.S."/>
            <person name="Murphy T."/>
            <person name="Xia J."/>
            <person name="Caragea D."/>
            <person name="Park Y."/>
            <person name="Beeman R.W."/>
            <person name="Lorenzen M.D."/>
            <person name="Butcher S."/>
            <person name="Manak J.R."/>
            <person name="Brown S.J."/>
        </authorList>
    </citation>
    <scope>GENOME REANNOTATION</scope>
    <source>
        <strain evidence="1 2">Georgia GA2</strain>
    </source>
</reference>
<reference evidence="1 2" key="1">
    <citation type="journal article" date="2008" name="Nature">
        <title>The genome of the model beetle and pest Tribolium castaneum.</title>
        <authorList>
            <consortium name="Tribolium Genome Sequencing Consortium"/>
            <person name="Richards S."/>
            <person name="Gibbs R.A."/>
            <person name="Weinstock G.M."/>
            <person name="Brown S.J."/>
            <person name="Denell R."/>
            <person name="Beeman R.W."/>
            <person name="Gibbs R."/>
            <person name="Beeman R.W."/>
            <person name="Brown S.J."/>
            <person name="Bucher G."/>
            <person name="Friedrich M."/>
            <person name="Grimmelikhuijzen C.J."/>
            <person name="Klingler M."/>
            <person name="Lorenzen M."/>
            <person name="Richards S."/>
            <person name="Roth S."/>
            <person name="Schroder R."/>
            <person name="Tautz D."/>
            <person name="Zdobnov E.M."/>
            <person name="Muzny D."/>
            <person name="Gibbs R.A."/>
            <person name="Weinstock G.M."/>
            <person name="Attaway T."/>
            <person name="Bell S."/>
            <person name="Buhay C.J."/>
            <person name="Chandrabose M.N."/>
            <person name="Chavez D."/>
            <person name="Clerk-Blankenburg K.P."/>
            <person name="Cree A."/>
            <person name="Dao M."/>
            <person name="Davis C."/>
            <person name="Chacko J."/>
            <person name="Dinh H."/>
            <person name="Dugan-Rocha S."/>
            <person name="Fowler G."/>
            <person name="Garner T.T."/>
            <person name="Garnes J."/>
            <person name="Gnirke A."/>
            <person name="Hawes A."/>
            <person name="Hernandez J."/>
            <person name="Hines S."/>
            <person name="Holder M."/>
            <person name="Hume J."/>
            <person name="Jhangiani S.N."/>
            <person name="Joshi V."/>
            <person name="Khan Z.M."/>
            <person name="Jackson L."/>
            <person name="Kovar C."/>
            <person name="Kowis A."/>
            <person name="Lee S."/>
            <person name="Lewis L.R."/>
            <person name="Margolis J."/>
            <person name="Morgan M."/>
            <person name="Nazareth L.V."/>
            <person name="Nguyen N."/>
            <person name="Okwuonu G."/>
            <person name="Parker D."/>
            <person name="Richards S."/>
            <person name="Ruiz S.J."/>
            <person name="Santibanez J."/>
            <person name="Savard J."/>
            <person name="Scherer S.E."/>
            <person name="Schneider B."/>
            <person name="Sodergren E."/>
            <person name="Tautz D."/>
            <person name="Vattahil S."/>
            <person name="Villasana D."/>
            <person name="White C.S."/>
            <person name="Wright R."/>
            <person name="Park Y."/>
            <person name="Beeman R.W."/>
            <person name="Lord J."/>
            <person name="Oppert B."/>
            <person name="Lorenzen M."/>
            <person name="Brown S."/>
            <person name="Wang L."/>
            <person name="Savard J."/>
            <person name="Tautz D."/>
            <person name="Richards S."/>
            <person name="Weinstock G."/>
            <person name="Gibbs R.A."/>
            <person name="Liu Y."/>
            <person name="Worley K."/>
            <person name="Weinstock G."/>
            <person name="Elsik C.G."/>
            <person name="Reese J.T."/>
            <person name="Elhaik E."/>
            <person name="Landan G."/>
            <person name="Graur D."/>
            <person name="Arensburger P."/>
            <person name="Atkinson P."/>
            <person name="Beeman R.W."/>
            <person name="Beidler J."/>
            <person name="Brown S.J."/>
            <person name="Demuth J.P."/>
            <person name="Drury D.W."/>
            <person name="Du Y.Z."/>
            <person name="Fujiwara H."/>
            <person name="Lorenzen M."/>
            <person name="Maselli V."/>
            <person name="Osanai M."/>
            <person name="Park Y."/>
            <person name="Robertson H.M."/>
            <person name="Tu Z."/>
            <person name="Wang J.J."/>
            <person name="Wang S."/>
            <person name="Richards S."/>
            <person name="Song H."/>
            <person name="Zhang L."/>
            <person name="Sodergren E."/>
            <person name="Werner D."/>
            <person name="Stanke M."/>
            <person name="Morgenstern B."/>
            <person name="Solovyev V."/>
            <person name="Kosarev P."/>
            <person name="Brown G."/>
            <person name="Chen H.C."/>
            <person name="Ermolaeva O."/>
            <person name="Hlavina W."/>
            <person name="Kapustin Y."/>
            <person name="Kiryutin B."/>
            <person name="Kitts P."/>
            <person name="Maglott D."/>
            <person name="Pruitt K."/>
            <person name="Sapojnikov V."/>
            <person name="Souvorov A."/>
            <person name="Mackey A.J."/>
            <person name="Waterhouse R.M."/>
            <person name="Wyder S."/>
            <person name="Zdobnov E.M."/>
            <person name="Zdobnov E.M."/>
            <person name="Wyder S."/>
            <person name="Kriventseva E.V."/>
            <person name="Kadowaki T."/>
            <person name="Bork P."/>
            <person name="Aranda M."/>
            <person name="Bao R."/>
            <person name="Beermann A."/>
            <person name="Berns N."/>
            <person name="Bolognesi R."/>
            <person name="Bonneton F."/>
            <person name="Bopp D."/>
            <person name="Brown S.J."/>
            <person name="Bucher G."/>
            <person name="Butts T."/>
            <person name="Chaumot A."/>
            <person name="Denell R.E."/>
            <person name="Ferrier D.E."/>
            <person name="Friedrich M."/>
            <person name="Gordon C.M."/>
            <person name="Jindra M."/>
            <person name="Klingler M."/>
            <person name="Lan Q."/>
            <person name="Lattorff H.M."/>
            <person name="Laudet V."/>
            <person name="von Levetsow C."/>
            <person name="Liu Z."/>
            <person name="Lutz R."/>
            <person name="Lynch J.A."/>
            <person name="da Fonseca R.N."/>
            <person name="Posnien N."/>
            <person name="Reuter R."/>
            <person name="Roth S."/>
            <person name="Savard J."/>
            <person name="Schinko J.B."/>
            <person name="Schmitt C."/>
            <person name="Schoppmeier M."/>
            <person name="Schroder R."/>
            <person name="Shippy T.D."/>
            <person name="Simonnet F."/>
            <person name="Marques-Souza H."/>
            <person name="Tautz D."/>
            <person name="Tomoyasu Y."/>
            <person name="Trauner J."/>
            <person name="Van der Zee M."/>
            <person name="Vervoort M."/>
            <person name="Wittkopp N."/>
            <person name="Wimmer E.A."/>
            <person name="Yang X."/>
            <person name="Jones A.K."/>
            <person name="Sattelle D.B."/>
            <person name="Ebert P.R."/>
            <person name="Nelson D."/>
            <person name="Scott J.G."/>
            <person name="Beeman R.W."/>
            <person name="Muthukrishnan S."/>
            <person name="Kramer K.J."/>
            <person name="Arakane Y."/>
            <person name="Beeman R.W."/>
            <person name="Zhu Q."/>
            <person name="Hogenkamp D."/>
            <person name="Dixit R."/>
            <person name="Oppert B."/>
            <person name="Jiang H."/>
            <person name="Zou Z."/>
            <person name="Marshall J."/>
            <person name="Elpidina E."/>
            <person name="Vinokurov K."/>
            <person name="Oppert C."/>
            <person name="Zou Z."/>
            <person name="Evans J."/>
            <person name="Lu Z."/>
            <person name="Zhao P."/>
            <person name="Sumathipala N."/>
            <person name="Altincicek B."/>
            <person name="Vilcinskas A."/>
            <person name="Williams M."/>
            <person name="Hultmark D."/>
            <person name="Hetru C."/>
            <person name="Jiang H."/>
            <person name="Grimmelikhuijzen C.J."/>
            <person name="Hauser F."/>
            <person name="Cazzamali G."/>
            <person name="Williamson M."/>
            <person name="Park Y."/>
            <person name="Li B."/>
            <person name="Tanaka Y."/>
            <person name="Predel R."/>
            <person name="Neupert S."/>
            <person name="Schachtner J."/>
            <person name="Verleyen P."/>
            <person name="Raible F."/>
            <person name="Bork P."/>
            <person name="Friedrich M."/>
            <person name="Walden K.K."/>
            <person name="Robertson H.M."/>
            <person name="Angeli S."/>
            <person name="Foret S."/>
            <person name="Bucher G."/>
            <person name="Schuetz S."/>
            <person name="Maleszka R."/>
            <person name="Wimmer E.A."/>
            <person name="Beeman R.W."/>
            <person name="Lorenzen M."/>
            <person name="Tomoyasu Y."/>
            <person name="Miller S.C."/>
            <person name="Grossmann D."/>
            <person name="Bucher G."/>
        </authorList>
    </citation>
    <scope>NUCLEOTIDE SEQUENCE [LARGE SCALE GENOMIC DNA]</scope>
    <source>
        <strain evidence="1 2">Georgia GA2</strain>
    </source>
</reference>
<protein>
    <submittedName>
        <fullName evidence="1">Uncharacterized protein</fullName>
    </submittedName>
</protein>
<sequence length="136" mass="16300">MKATYPYPFQEERQYVGERRARIMKQLYDEAAEEIIRERNEPPPVEKYCTEYDGNYNSNIEVKKPEHEEETKKQLYEKYPLYTSPAMSYWNFQIEKFQRGNASFPGLTTSADLKNPFKRYSRFTKPISEVLDECNL</sequence>